<accession>A0A0C9Y3E1</accession>
<gene>
    <name evidence="1" type="ORF">PISMIDRAFT_478885</name>
</gene>
<evidence type="ECO:0000313" key="2">
    <source>
        <dbReference type="Proteomes" id="UP000054018"/>
    </source>
</evidence>
<dbReference type="Proteomes" id="UP000054018">
    <property type="component" value="Unassembled WGS sequence"/>
</dbReference>
<reference evidence="1 2" key="1">
    <citation type="submission" date="2014-04" db="EMBL/GenBank/DDBJ databases">
        <authorList>
            <consortium name="DOE Joint Genome Institute"/>
            <person name="Kuo A."/>
            <person name="Kohler A."/>
            <person name="Costa M.D."/>
            <person name="Nagy L.G."/>
            <person name="Floudas D."/>
            <person name="Copeland A."/>
            <person name="Barry K.W."/>
            <person name="Cichocki N."/>
            <person name="Veneault-Fourrey C."/>
            <person name="LaButti K."/>
            <person name="Lindquist E.A."/>
            <person name="Lipzen A."/>
            <person name="Lundell T."/>
            <person name="Morin E."/>
            <person name="Murat C."/>
            <person name="Sun H."/>
            <person name="Tunlid A."/>
            <person name="Henrissat B."/>
            <person name="Grigoriev I.V."/>
            <person name="Hibbett D.S."/>
            <person name="Martin F."/>
            <person name="Nordberg H.P."/>
            <person name="Cantor M.N."/>
            <person name="Hua S.X."/>
        </authorList>
    </citation>
    <scope>NUCLEOTIDE SEQUENCE [LARGE SCALE GENOMIC DNA]</scope>
    <source>
        <strain evidence="1 2">441</strain>
    </source>
</reference>
<dbReference type="EMBL" id="KN834183">
    <property type="protein sequence ID" value="KIK11616.1"/>
    <property type="molecule type" value="Genomic_DNA"/>
</dbReference>
<dbReference type="AlphaFoldDB" id="A0A0C9Y3E1"/>
<sequence length="123" mass="13472">MVSLAWVPYSLRLAGSERSPSVFLNRESMGCAFVNVGNTRGLENFESARLGSIGLVEEFDTSLAYLDADAALAVSVLGAWGSCSMMRTPAHYSWQASGRRLGRLDWLRPEFLIPRSVSAGREN</sequence>
<keyword evidence="2" id="KW-1185">Reference proteome</keyword>
<proteinExistence type="predicted"/>
<protein>
    <submittedName>
        <fullName evidence="1">Uncharacterized protein</fullName>
    </submittedName>
</protein>
<reference evidence="2" key="2">
    <citation type="submission" date="2015-01" db="EMBL/GenBank/DDBJ databases">
        <title>Evolutionary Origins and Diversification of the Mycorrhizal Mutualists.</title>
        <authorList>
            <consortium name="DOE Joint Genome Institute"/>
            <consortium name="Mycorrhizal Genomics Consortium"/>
            <person name="Kohler A."/>
            <person name="Kuo A."/>
            <person name="Nagy L.G."/>
            <person name="Floudas D."/>
            <person name="Copeland A."/>
            <person name="Barry K.W."/>
            <person name="Cichocki N."/>
            <person name="Veneault-Fourrey C."/>
            <person name="LaButti K."/>
            <person name="Lindquist E.A."/>
            <person name="Lipzen A."/>
            <person name="Lundell T."/>
            <person name="Morin E."/>
            <person name="Murat C."/>
            <person name="Riley R."/>
            <person name="Ohm R."/>
            <person name="Sun H."/>
            <person name="Tunlid A."/>
            <person name="Henrissat B."/>
            <person name="Grigoriev I.V."/>
            <person name="Hibbett D.S."/>
            <person name="Martin F."/>
        </authorList>
    </citation>
    <scope>NUCLEOTIDE SEQUENCE [LARGE SCALE GENOMIC DNA]</scope>
    <source>
        <strain evidence="2">441</strain>
    </source>
</reference>
<organism evidence="1 2">
    <name type="scientific">Pisolithus microcarpus 441</name>
    <dbReference type="NCBI Taxonomy" id="765257"/>
    <lineage>
        <taxon>Eukaryota</taxon>
        <taxon>Fungi</taxon>
        <taxon>Dikarya</taxon>
        <taxon>Basidiomycota</taxon>
        <taxon>Agaricomycotina</taxon>
        <taxon>Agaricomycetes</taxon>
        <taxon>Agaricomycetidae</taxon>
        <taxon>Boletales</taxon>
        <taxon>Sclerodermatineae</taxon>
        <taxon>Pisolithaceae</taxon>
        <taxon>Pisolithus</taxon>
    </lineage>
</organism>
<evidence type="ECO:0000313" key="1">
    <source>
        <dbReference type="EMBL" id="KIK11616.1"/>
    </source>
</evidence>
<name>A0A0C9Y3E1_9AGAM</name>
<dbReference type="HOGENOM" id="CLU_2016163_0_0_1"/>